<dbReference type="Proteomes" id="UP000006034">
    <property type="component" value="Unassembled WGS sequence"/>
</dbReference>
<gene>
    <name evidence="1" type="ORF">HMPREF0179_01376</name>
</gene>
<name>E5Y5B3_BILW3</name>
<reference evidence="1 2" key="1">
    <citation type="submission" date="2010-10" db="EMBL/GenBank/DDBJ databases">
        <authorList>
            <consortium name="The Broad Institute Genome Sequencing Platform"/>
            <person name="Ward D."/>
            <person name="Earl A."/>
            <person name="Feldgarden M."/>
            <person name="Young S.K."/>
            <person name="Gargeya S."/>
            <person name="Zeng Q."/>
            <person name="Alvarado L."/>
            <person name="Berlin A."/>
            <person name="Bochicchio J."/>
            <person name="Chapman S.B."/>
            <person name="Chen Z."/>
            <person name="Freedman E."/>
            <person name="Gellesch M."/>
            <person name="Goldberg J."/>
            <person name="Griggs A."/>
            <person name="Gujja S."/>
            <person name="Heilman E."/>
            <person name="Heiman D."/>
            <person name="Howarth C."/>
            <person name="Mehta T."/>
            <person name="Neiman D."/>
            <person name="Pearson M."/>
            <person name="Roberts A."/>
            <person name="Saif S."/>
            <person name="Shea T."/>
            <person name="Shenoy N."/>
            <person name="Sisk P."/>
            <person name="Stolte C."/>
            <person name="Sykes S."/>
            <person name="White J."/>
            <person name="Yandava C."/>
            <person name="Allen-Vercoe E."/>
            <person name="Sibley C."/>
            <person name="Ambrose C.E."/>
            <person name="Strauss J."/>
            <person name="Daigneault M."/>
            <person name="Haas B."/>
            <person name="Nusbaum C."/>
            <person name="Birren B."/>
        </authorList>
    </citation>
    <scope>NUCLEOTIDE SEQUENCE [LARGE SCALE GENOMIC DNA]</scope>
    <source>
        <strain evidence="1 2">3_1_6</strain>
    </source>
</reference>
<proteinExistence type="predicted"/>
<keyword evidence="2" id="KW-1185">Reference proteome</keyword>
<protein>
    <submittedName>
        <fullName evidence="1">Uncharacterized protein</fullName>
    </submittedName>
</protein>
<dbReference type="HOGENOM" id="CLU_1892113_0_0_7"/>
<dbReference type="GeneID" id="78086503"/>
<dbReference type="RefSeq" id="WP_005026509.1">
    <property type="nucleotide sequence ID" value="NZ_KE150238.1"/>
</dbReference>
<organism evidence="1 2">
    <name type="scientific">Bilophila wadsworthia (strain 3_1_6)</name>
    <dbReference type="NCBI Taxonomy" id="563192"/>
    <lineage>
        <taxon>Bacteria</taxon>
        <taxon>Pseudomonadati</taxon>
        <taxon>Thermodesulfobacteriota</taxon>
        <taxon>Desulfovibrionia</taxon>
        <taxon>Desulfovibrionales</taxon>
        <taxon>Desulfovibrionaceae</taxon>
        <taxon>Bilophila</taxon>
    </lineage>
</organism>
<evidence type="ECO:0000313" key="1">
    <source>
        <dbReference type="EMBL" id="EFV44880.1"/>
    </source>
</evidence>
<comment type="caution">
    <text evidence="1">The sequence shown here is derived from an EMBL/GenBank/DDBJ whole genome shotgun (WGS) entry which is preliminary data.</text>
</comment>
<reference evidence="1 2" key="2">
    <citation type="submission" date="2013-04" db="EMBL/GenBank/DDBJ databases">
        <title>The Genome Sequence of Bilophila wadsworthia 3_1_6.</title>
        <authorList>
            <consortium name="The Broad Institute Genomics Platform"/>
            <person name="Earl A."/>
            <person name="Ward D."/>
            <person name="Feldgarden M."/>
            <person name="Gevers D."/>
            <person name="Sibley C."/>
            <person name="Strauss J."/>
            <person name="Allen-Vercoe E."/>
            <person name="Walker B."/>
            <person name="Young S."/>
            <person name="Zeng Q."/>
            <person name="Gargeya S."/>
            <person name="Fitzgerald M."/>
            <person name="Haas B."/>
            <person name="Abouelleil A."/>
            <person name="Allen A.W."/>
            <person name="Alvarado L."/>
            <person name="Arachchi H.M."/>
            <person name="Berlin A.M."/>
            <person name="Chapman S.B."/>
            <person name="Gainer-Dewar J."/>
            <person name="Goldberg J."/>
            <person name="Griggs A."/>
            <person name="Gujja S."/>
            <person name="Hansen M."/>
            <person name="Howarth C."/>
            <person name="Imamovic A."/>
            <person name="Ireland A."/>
            <person name="Larimer J."/>
            <person name="McCowan C."/>
            <person name="Murphy C."/>
            <person name="Pearson M."/>
            <person name="Poon T.W."/>
            <person name="Priest M."/>
            <person name="Roberts A."/>
            <person name="Saif S."/>
            <person name="Shea T."/>
            <person name="Sisk P."/>
            <person name="Sykes S."/>
            <person name="Wortman J."/>
            <person name="Nusbaum C."/>
            <person name="Birren B."/>
        </authorList>
    </citation>
    <scope>NUCLEOTIDE SEQUENCE [LARGE SCALE GENOMIC DNA]</scope>
    <source>
        <strain evidence="1 2">3_1_6</strain>
    </source>
</reference>
<sequence length="134" mass="15376">MVERNHINVLRREVLRRVAESFLHYADFGNSVERIPFVMRPKNTRPNRCCIYKDRAILRFQVMAALGFRLEDEEDDSTPLSVYAEKASLEREQPSAPILTVCDTAWQGCIPARYYVTGACQNCIAHPCIGPCHF</sequence>
<dbReference type="EMBL" id="ADCP02000001">
    <property type="protein sequence ID" value="EFV44880.1"/>
    <property type="molecule type" value="Genomic_DNA"/>
</dbReference>
<dbReference type="STRING" id="563192.HMPREF0179_01376"/>
<evidence type="ECO:0000313" key="2">
    <source>
        <dbReference type="Proteomes" id="UP000006034"/>
    </source>
</evidence>
<dbReference type="eggNOG" id="COG1941">
    <property type="taxonomic scope" value="Bacteria"/>
</dbReference>
<accession>E5Y5B3</accession>
<dbReference type="AlphaFoldDB" id="E5Y5B3"/>